<keyword evidence="2" id="KW-1185">Reference proteome</keyword>
<comment type="caution">
    <text evidence="1">The sequence shown here is derived from an EMBL/GenBank/DDBJ whole genome shotgun (WGS) entry which is preliminary data.</text>
</comment>
<reference evidence="1 2" key="1">
    <citation type="submission" date="2024-07" db="EMBL/GenBank/DDBJ databases">
        <title>Section-level genome sequencing and comparative genomics of Aspergillus sections Usti and Cavernicolus.</title>
        <authorList>
            <consortium name="Lawrence Berkeley National Laboratory"/>
            <person name="Nybo J.L."/>
            <person name="Vesth T.C."/>
            <person name="Theobald S."/>
            <person name="Frisvad J.C."/>
            <person name="Larsen T.O."/>
            <person name="Kjaerboelling I."/>
            <person name="Rothschild-Mancinelli K."/>
            <person name="Lyhne E.K."/>
            <person name="Kogle M.E."/>
            <person name="Barry K."/>
            <person name="Clum A."/>
            <person name="Na H."/>
            <person name="Ledsgaard L."/>
            <person name="Lin J."/>
            <person name="Lipzen A."/>
            <person name="Kuo A."/>
            <person name="Riley R."/>
            <person name="Mondo S."/>
            <person name="Labutti K."/>
            <person name="Haridas S."/>
            <person name="Pangalinan J."/>
            <person name="Salamov A.A."/>
            <person name="Simmons B.A."/>
            <person name="Magnuson J.K."/>
            <person name="Chen J."/>
            <person name="Drula E."/>
            <person name="Henrissat B."/>
            <person name="Wiebenga A."/>
            <person name="Lubbers R.J."/>
            <person name="Gomes A.C."/>
            <person name="Makela M.R."/>
            <person name="Stajich J."/>
            <person name="Grigoriev I.V."/>
            <person name="Mortensen U.H."/>
            <person name="De Vries R.P."/>
            <person name="Baker S.E."/>
            <person name="Andersen M.R."/>
        </authorList>
    </citation>
    <scope>NUCLEOTIDE SEQUENCE [LARGE SCALE GENOMIC DNA]</scope>
    <source>
        <strain evidence="1 2">CBS 123904</strain>
    </source>
</reference>
<protein>
    <submittedName>
        <fullName evidence="1">Uncharacterized protein</fullName>
    </submittedName>
</protein>
<sequence length="147" mass="15915">MSRANKMATSIPAENPIQFWYNPNSPAARGQVYGLVDCDCNCGSDSESESTENPLRVAFGRITASIGFPRIVFVEPTKPGEGKGFALVSEADLMAYRRKVDTSGSCPTTGDDNVEGLWVNDQNQVMVGKGRVVWAGESVHIAWVSEL</sequence>
<name>A0ABR4KH06_9EURO</name>
<proteinExistence type="predicted"/>
<evidence type="ECO:0000313" key="1">
    <source>
        <dbReference type="EMBL" id="KAL2851551.1"/>
    </source>
</evidence>
<gene>
    <name evidence="1" type="ORF">BJY01DRAFT_244885</name>
</gene>
<dbReference type="Proteomes" id="UP001610446">
    <property type="component" value="Unassembled WGS sequence"/>
</dbReference>
<dbReference type="EMBL" id="JBFXLU010000029">
    <property type="protein sequence ID" value="KAL2851551.1"/>
    <property type="molecule type" value="Genomic_DNA"/>
</dbReference>
<organism evidence="1 2">
    <name type="scientific">Aspergillus pseudoustus</name>
    <dbReference type="NCBI Taxonomy" id="1810923"/>
    <lineage>
        <taxon>Eukaryota</taxon>
        <taxon>Fungi</taxon>
        <taxon>Dikarya</taxon>
        <taxon>Ascomycota</taxon>
        <taxon>Pezizomycotina</taxon>
        <taxon>Eurotiomycetes</taxon>
        <taxon>Eurotiomycetidae</taxon>
        <taxon>Eurotiales</taxon>
        <taxon>Aspergillaceae</taxon>
        <taxon>Aspergillus</taxon>
        <taxon>Aspergillus subgen. Nidulantes</taxon>
    </lineage>
</organism>
<accession>A0ABR4KH06</accession>
<evidence type="ECO:0000313" key="2">
    <source>
        <dbReference type="Proteomes" id="UP001610446"/>
    </source>
</evidence>